<reference evidence="1 2" key="1">
    <citation type="submission" date="2023-03" db="EMBL/GenBank/DDBJ databases">
        <title>Draft genome sequence of Streptomyces sp. RB6PN23 isolated from peat swamp forest in Thailand.</title>
        <authorList>
            <person name="Klaysubun C."/>
            <person name="Duangmal K."/>
        </authorList>
    </citation>
    <scope>NUCLEOTIDE SEQUENCE [LARGE SCALE GENOMIC DNA]</scope>
    <source>
        <strain evidence="1 2">RB6PN23</strain>
    </source>
</reference>
<sequence>MPDVDLLAPLTAVAQRIGKRLLDRQRPAPARTLPELRAAFAAVDGPAAEALRVELARLRPGAQWADELELRLPELGEVWVTDAVDGAVQYLQGLPQWCVTITLVRDRVPVAAVLHSPPLGETYAAAVGHGATRDGAPVVPSAKADTSATVIATSHPPFAAEQPAATARAGQSHSALLPEVSAVRNLGPTSWQLADTAAGRLDAFWMYGTDDTNLLGGALVAREAGACVTDTQGAPWTAGSDSLLVTGRRLHGRFLELLRDVR</sequence>
<dbReference type="Pfam" id="PF00459">
    <property type="entry name" value="Inositol_P"/>
    <property type="match status" value="1"/>
</dbReference>
<proteinExistence type="predicted"/>
<dbReference type="PANTHER" id="PTHR20854:SF4">
    <property type="entry name" value="INOSITOL-1-MONOPHOSPHATASE-RELATED"/>
    <property type="match status" value="1"/>
</dbReference>
<name>A0ABT5ZDF8_9ACTN</name>
<evidence type="ECO:0000313" key="2">
    <source>
        <dbReference type="Proteomes" id="UP001216579"/>
    </source>
</evidence>
<comment type="caution">
    <text evidence="1">The sequence shown here is derived from an EMBL/GenBank/DDBJ whole genome shotgun (WGS) entry which is preliminary data.</text>
</comment>
<accession>A0ABT5ZDF8</accession>
<dbReference type="Gene3D" id="3.40.190.80">
    <property type="match status" value="1"/>
</dbReference>
<evidence type="ECO:0000313" key="1">
    <source>
        <dbReference type="EMBL" id="MDF3287847.1"/>
    </source>
</evidence>
<dbReference type="Proteomes" id="UP001216579">
    <property type="component" value="Unassembled WGS sequence"/>
</dbReference>
<dbReference type="RefSeq" id="WP_276091725.1">
    <property type="nucleotide sequence ID" value="NZ_JARJBC010000001.1"/>
</dbReference>
<dbReference type="EMBL" id="JARJBC010000001">
    <property type="protein sequence ID" value="MDF3287847.1"/>
    <property type="molecule type" value="Genomic_DNA"/>
</dbReference>
<keyword evidence="2" id="KW-1185">Reference proteome</keyword>
<protein>
    <submittedName>
        <fullName evidence="1">Inositol monophosphatase family protein</fullName>
    </submittedName>
</protein>
<dbReference type="PRINTS" id="PR00377">
    <property type="entry name" value="IMPHPHTASES"/>
</dbReference>
<dbReference type="CDD" id="cd01637">
    <property type="entry name" value="IMPase_like"/>
    <property type="match status" value="1"/>
</dbReference>
<dbReference type="Gene3D" id="3.30.540.10">
    <property type="entry name" value="Fructose-1,6-Bisphosphatase, subunit A, domain 1"/>
    <property type="match status" value="1"/>
</dbReference>
<dbReference type="InterPro" id="IPR000760">
    <property type="entry name" value="Inositol_monophosphatase-like"/>
</dbReference>
<dbReference type="PANTHER" id="PTHR20854">
    <property type="entry name" value="INOSITOL MONOPHOSPHATASE"/>
    <property type="match status" value="1"/>
</dbReference>
<gene>
    <name evidence="1" type="ORF">P3G67_01065</name>
</gene>
<organism evidence="1 2">
    <name type="scientific">Streptomyces silvisoli</name>
    <dbReference type="NCBI Taxonomy" id="3034235"/>
    <lineage>
        <taxon>Bacteria</taxon>
        <taxon>Bacillati</taxon>
        <taxon>Actinomycetota</taxon>
        <taxon>Actinomycetes</taxon>
        <taxon>Kitasatosporales</taxon>
        <taxon>Streptomycetaceae</taxon>
        <taxon>Streptomyces</taxon>
    </lineage>
</organism>
<dbReference type="SUPFAM" id="SSF56655">
    <property type="entry name" value="Carbohydrate phosphatase"/>
    <property type="match status" value="1"/>
</dbReference>